<dbReference type="InterPro" id="IPR051532">
    <property type="entry name" value="Ester_Hydrolysis_Enzymes"/>
</dbReference>
<accession>A0A562T6C0</accession>
<dbReference type="RefSeq" id="WP_145715157.1">
    <property type="nucleotide sequence ID" value="NZ_BAAAFY010000001.1"/>
</dbReference>
<evidence type="ECO:0000313" key="4">
    <source>
        <dbReference type="Proteomes" id="UP000316778"/>
    </source>
</evidence>
<dbReference type="Pfam" id="PF13472">
    <property type="entry name" value="Lipase_GDSL_2"/>
    <property type="match status" value="1"/>
</dbReference>
<organism evidence="3 4">
    <name type="scientific">Chitinophaga japonensis</name>
    <name type="common">Flexibacter japonensis</name>
    <dbReference type="NCBI Taxonomy" id="104662"/>
    <lineage>
        <taxon>Bacteria</taxon>
        <taxon>Pseudomonadati</taxon>
        <taxon>Bacteroidota</taxon>
        <taxon>Chitinophagia</taxon>
        <taxon>Chitinophagales</taxon>
        <taxon>Chitinophagaceae</taxon>
        <taxon>Chitinophaga</taxon>
    </lineage>
</organism>
<dbReference type="NCBIfam" id="TIGR01409">
    <property type="entry name" value="TAT_signal_seq"/>
    <property type="match status" value="1"/>
</dbReference>
<dbReference type="PANTHER" id="PTHR30383:SF5">
    <property type="entry name" value="SGNH HYDROLASE-TYPE ESTERASE DOMAIN-CONTAINING PROTEIN"/>
    <property type="match status" value="1"/>
</dbReference>
<name>A0A562T6C0_CHIJA</name>
<comment type="caution">
    <text evidence="3">The sequence shown here is derived from an EMBL/GenBank/DDBJ whole genome shotgun (WGS) entry which is preliminary data.</text>
</comment>
<feature type="domain" description="SGNH hydrolase-type esterase" evidence="2">
    <location>
        <begin position="55"/>
        <end position="244"/>
    </location>
</feature>
<dbReference type="Gene3D" id="3.40.50.1110">
    <property type="entry name" value="SGNH hydrolase"/>
    <property type="match status" value="1"/>
</dbReference>
<proteinExistence type="predicted"/>
<protein>
    <submittedName>
        <fullName evidence="3">Secreted protein</fullName>
    </submittedName>
</protein>
<evidence type="ECO:0000256" key="1">
    <source>
        <dbReference type="SAM" id="SignalP"/>
    </source>
</evidence>
<feature type="signal peptide" evidence="1">
    <location>
        <begin position="1"/>
        <end position="30"/>
    </location>
</feature>
<reference evidence="3 4" key="1">
    <citation type="journal article" date="2013" name="Stand. Genomic Sci.">
        <title>Genomic Encyclopedia of Type Strains, Phase I: The one thousand microbial genomes (KMG-I) project.</title>
        <authorList>
            <person name="Kyrpides N.C."/>
            <person name="Woyke T."/>
            <person name="Eisen J.A."/>
            <person name="Garrity G."/>
            <person name="Lilburn T.G."/>
            <person name="Beck B.J."/>
            <person name="Whitman W.B."/>
            <person name="Hugenholtz P."/>
            <person name="Klenk H.P."/>
        </authorList>
    </citation>
    <scope>NUCLEOTIDE SEQUENCE [LARGE SCALE GENOMIC DNA]</scope>
    <source>
        <strain evidence="3 4">DSM 13484</strain>
    </source>
</reference>
<dbReference type="AlphaFoldDB" id="A0A562T6C0"/>
<evidence type="ECO:0000259" key="2">
    <source>
        <dbReference type="Pfam" id="PF13472"/>
    </source>
</evidence>
<sequence>MIPQTDRRKFLKKAAAGGIMALGMPQIVSAALAKEPAGKAPKITLKKDAVVLFQGDSITDAGRKRSEMEPNNTGALGHGYAFLAAASLLEQHAGKNLKIYNKGISGNKVYQLAERWDADCLDLKPDVLSILIGVNDFWHKLNGNYDGTIQKYRDDFKALLTRTKEKLPNVQLIIGEPFAVTGVKAVDDRWYPDFNEYRQAAREIAASFNAVFIPYQSVFDKAQKTAPGAYWTGDGVHPSIAGAALMAEAWKQGVK</sequence>
<dbReference type="GO" id="GO:0004622">
    <property type="term" value="F:phosphatidylcholine lysophospholipase activity"/>
    <property type="evidence" value="ECO:0007669"/>
    <property type="project" value="TreeGrafter"/>
</dbReference>
<dbReference type="Proteomes" id="UP000316778">
    <property type="component" value="Unassembled WGS sequence"/>
</dbReference>
<dbReference type="SUPFAM" id="SSF52266">
    <property type="entry name" value="SGNH hydrolase"/>
    <property type="match status" value="1"/>
</dbReference>
<dbReference type="PROSITE" id="PS51318">
    <property type="entry name" value="TAT"/>
    <property type="match status" value="1"/>
</dbReference>
<dbReference type="InterPro" id="IPR036514">
    <property type="entry name" value="SGNH_hydro_sf"/>
</dbReference>
<dbReference type="CDD" id="cd01834">
    <property type="entry name" value="SGNH_hydrolase_like_2"/>
    <property type="match status" value="1"/>
</dbReference>
<evidence type="ECO:0000313" key="3">
    <source>
        <dbReference type="EMBL" id="TWI89091.1"/>
    </source>
</evidence>
<dbReference type="EMBL" id="VLLG01000003">
    <property type="protein sequence ID" value="TWI89091.1"/>
    <property type="molecule type" value="Genomic_DNA"/>
</dbReference>
<feature type="chain" id="PRO_5021724001" evidence="1">
    <location>
        <begin position="31"/>
        <end position="255"/>
    </location>
</feature>
<dbReference type="InterPro" id="IPR006311">
    <property type="entry name" value="TAT_signal"/>
</dbReference>
<keyword evidence="1" id="KW-0732">Signal</keyword>
<dbReference type="PANTHER" id="PTHR30383">
    <property type="entry name" value="THIOESTERASE 1/PROTEASE 1/LYSOPHOSPHOLIPASE L1"/>
    <property type="match status" value="1"/>
</dbReference>
<dbReference type="InterPro" id="IPR013830">
    <property type="entry name" value="SGNH_hydro"/>
</dbReference>
<dbReference type="OrthoDB" id="9794725at2"/>
<gene>
    <name evidence="3" type="ORF">LX66_3184</name>
</gene>
<keyword evidence="4" id="KW-1185">Reference proteome</keyword>
<dbReference type="InterPro" id="IPR019546">
    <property type="entry name" value="TAT_signal_bac_arc"/>
</dbReference>